<dbReference type="PANTHER" id="PTHR20861">
    <property type="entry name" value="HOMOSERINE/4-DIPHOSPHOCYTIDYL-2-C-METHYL-D-ERYTHRITOL KINASE"/>
    <property type="match status" value="1"/>
</dbReference>
<evidence type="ECO:0000256" key="9">
    <source>
        <dbReference type="ARBA" id="ARBA00022741"/>
    </source>
</evidence>
<evidence type="ECO:0000313" key="17">
    <source>
        <dbReference type="Proteomes" id="UP001500194"/>
    </source>
</evidence>
<protein>
    <recommendedName>
        <fullName evidence="5 14">Shikimate kinase</fullName>
        <shortName evidence="14">SK</shortName>
        <ecNumber evidence="4 14">2.7.1.71</ecNumber>
    </recommendedName>
</protein>
<dbReference type="InterPro" id="IPR006204">
    <property type="entry name" value="GHMP_kinase_N_dom"/>
</dbReference>
<evidence type="ECO:0000256" key="12">
    <source>
        <dbReference type="ARBA" id="ARBA00023141"/>
    </source>
</evidence>
<keyword evidence="11 14" id="KW-0067">ATP-binding</keyword>
<keyword evidence="8 14" id="KW-0808">Transferase</keyword>
<dbReference type="RefSeq" id="WP_227262098.1">
    <property type="nucleotide sequence ID" value="NZ_BAAADU010000002.1"/>
</dbReference>
<dbReference type="NCBIfam" id="TIGR01920">
    <property type="entry name" value="Shik_kin_archae"/>
    <property type="match status" value="1"/>
</dbReference>
<comment type="caution">
    <text evidence="16">The sequence shown here is derived from an EMBL/GenBank/DDBJ whole genome shotgun (WGS) entry which is preliminary data.</text>
</comment>
<evidence type="ECO:0000313" key="16">
    <source>
        <dbReference type="EMBL" id="GAA0643639.1"/>
    </source>
</evidence>
<name>A0AAV3SZM3_9EURY</name>
<evidence type="ECO:0000256" key="14">
    <source>
        <dbReference type="HAMAP-Rule" id="MF_00370"/>
    </source>
</evidence>
<reference evidence="16 17" key="1">
    <citation type="journal article" date="2019" name="Int. J. Syst. Evol. Microbiol.">
        <title>The Global Catalogue of Microorganisms (GCM) 10K type strain sequencing project: providing services to taxonomists for standard genome sequencing and annotation.</title>
        <authorList>
            <consortium name="The Broad Institute Genomics Platform"/>
            <consortium name="The Broad Institute Genome Sequencing Center for Infectious Disease"/>
            <person name="Wu L."/>
            <person name="Ma J."/>
        </authorList>
    </citation>
    <scope>NUCLEOTIDE SEQUENCE [LARGE SCALE GENOMIC DNA]</scope>
    <source>
        <strain evidence="16 17">JCM 16327</strain>
    </source>
</reference>
<proteinExistence type="inferred from homology"/>
<evidence type="ECO:0000256" key="5">
    <source>
        <dbReference type="ARBA" id="ARBA00013853"/>
    </source>
</evidence>
<evidence type="ECO:0000256" key="3">
    <source>
        <dbReference type="ARBA" id="ARBA00010202"/>
    </source>
</evidence>
<dbReference type="HAMAP" id="MF_00370">
    <property type="entry name" value="Shik_kinase_arch"/>
    <property type="match status" value="1"/>
</dbReference>
<evidence type="ECO:0000256" key="2">
    <source>
        <dbReference type="ARBA" id="ARBA00004842"/>
    </source>
</evidence>
<evidence type="ECO:0000256" key="4">
    <source>
        <dbReference type="ARBA" id="ARBA00012154"/>
    </source>
</evidence>
<keyword evidence="6 14" id="KW-0963">Cytoplasm</keyword>
<keyword evidence="7 14" id="KW-0028">Amino-acid biosynthesis</keyword>
<evidence type="ECO:0000256" key="1">
    <source>
        <dbReference type="ARBA" id="ARBA00004496"/>
    </source>
</evidence>
<dbReference type="GO" id="GO:0005737">
    <property type="term" value="C:cytoplasm"/>
    <property type="evidence" value="ECO:0007669"/>
    <property type="project" value="UniProtKB-SubCell"/>
</dbReference>
<evidence type="ECO:0000259" key="15">
    <source>
        <dbReference type="Pfam" id="PF00288"/>
    </source>
</evidence>
<dbReference type="EC" id="2.7.1.71" evidence="4 14"/>
<dbReference type="InterPro" id="IPR020568">
    <property type="entry name" value="Ribosomal_Su5_D2-typ_SF"/>
</dbReference>
<comment type="subcellular location">
    <subcellularLocation>
        <location evidence="1 14">Cytoplasm</location>
    </subcellularLocation>
</comment>
<evidence type="ECO:0000256" key="7">
    <source>
        <dbReference type="ARBA" id="ARBA00022605"/>
    </source>
</evidence>
<accession>A0AAV3SZM3</accession>
<organism evidence="16 17">
    <name type="scientific">Salarchaeum japonicum</name>
    <dbReference type="NCBI Taxonomy" id="555573"/>
    <lineage>
        <taxon>Archaea</taxon>
        <taxon>Methanobacteriati</taxon>
        <taxon>Methanobacteriota</taxon>
        <taxon>Stenosarchaea group</taxon>
        <taxon>Halobacteria</taxon>
        <taxon>Halobacteriales</taxon>
        <taxon>Halobacteriaceae</taxon>
    </lineage>
</organism>
<keyword evidence="9 14" id="KW-0547">Nucleotide-binding</keyword>
<comment type="catalytic activity">
    <reaction evidence="13 14">
        <text>shikimate + ATP = 3-phosphoshikimate + ADP + H(+)</text>
        <dbReference type="Rhea" id="RHEA:13121"/>
        <dbReference type="ChEBI" id="CHEBI:15378"/>
        <dbReference type="ChEBI" id="CHEBI:30616"/>
        <dbReference type="ChEBI" id="CHEBI:36208"/>
        <dbReference type="ChEBI" id="CHEBI:145989"/>
        <dbReference type="ChEBI" id="CHEBI:456216"/>
        <dbReference type="EC" id="2.7.1.71"/>
    </reaction>
</comment>
<dbReference type="InterPro" id="IPR010189">
    <property type="entry name" value="SK_arc"/>
</dbReference>
<sequence length="287" mass="29194">MDGRAEAPAAGTVLNALATGRGSAFAIDLTVTAEVSLDPDAESVTGTVAEDADADTALIERCVELACEEYGDPALGGTVETESEIPMASGLKSSSAAANATVLATLSALGVADDVTLEDAALLGVRAARETGVTVTGAFDDASASMLGGLTVTDNTEDALLARDDVDWDVLVWTPPERAYSADADADRCARIAPVAELVAELALAGRYELAMTVNGFAFCAALDQPTAPAVDALPLADGVSLSGTGPSHVAVGPEDALKEVRELWNERPGTTLLTTTRTTGGRVLTT</sequence>
<feature type="binding site" evidence="14">
    <location>
        <begin position="86"/>
        <end position="96"/>
    </location>
    <ligand>
        <name>ATP</name>
        <dbReference type="ChEBI" id="CHEBI:30616"/>
    </ligand>
</feature>
<dbReference type="Pfam" id="PF00288">
    <property type="entry name" value="GHMP_kinases_N"/>
    <property type="match status" value="1"/>
</dbReference>
<dbReference type="GO" id="GO:0008652">
    <property type="term" value="P:amino acid biosynthetic process"/>
    <property type="evidence" value="ECO:0007669"/>
    <property type="project" value="UniProtKB-KW"/>
</dbReference>
<dbReference type="EMBL" id="BAAADU010000002">
    <property type="protein sequence ID" value="GAA0643639.1"/>
    <property type="molecule type" value="Genomic_DNA"/>
</dbReference>
<feature type="domain" description="GHMP kinase N-terminal" evidence="15">
    <location>
        <begin position="58"/>
        <end position="149"/>
    </location>
</feature>
<evidence type="ECO:0000256" key="8">
    <source>
        <dbReference type="ARBA" id="ARBA00022679"/>
    </source>
</evidence>
<dbReference type="AlphaFoldDB" id="A0AAV3SZM3"/>
<dbReference type="Gene3D" id="3.30.230.10">
    <property type="match status" value="1"/>
</dbReference>
<dbReference type="InterPro" id="IPR014721">
    <property type="entry name" value="Ribsml_uS5_D2-typ_fold_subgr"/>
</dbReference>
<dbReference type="SUPFAM" id="SSF54211">
    <property type="entry name" value="Ribosomal protein S5 domain 2-like"/>
    <property type="match status" value="1"/>
</dbReference>
<keyword evidence="12 14" id="KW-0057">Aromatic amino acid biosynthesis</keyword>
<gene>
    <name evidence="14" type="primary">aroK</name>
    <name evidence="16" type="ORF">GCM10009019_01790</name>
</gene>
<dbReference type="GO" id="GO:0004765">
    <property type="term" value="F:shikimate kinase activity"/>
    <property type="evidence" value="ECO:0007669"/>
    <property type="project" value="UniProtKB-UniRule"/>
</dbReference>
<dbReference type="GO" id="GO:0005524">
    <property type="term" value="F:ATP binding"/>
    <property type="evidence" value="ECO:0007669"/>
    <property type="project" value="UniProtKB-UniRule"/>
</dbReference>
<dbReference type="GeneID" id="68572710"/>
<keyword evidence="17" id="KW-1185">Reference proteome</keyword>
<evidence type="ECO:0000256" key="6">
    <source>
        <dbReference type="ARBA" id="ARBA00022490"/>
    </source>
</evidence>
<comment type="similarity">
    <text evidence="3 14">Belongs to the GHMP kinase family. Archaeal shikimate kinase subfamily.</text>
</comment>
<evidence type="ECO:0000256" key="10">
    <source>
        <dbReference type="ARBA" id="ARBA00022777"/>
    </source>
</evidence>
<keyword evidence="10 14" id="KW-0418">Kinase</keyword>
<dbReference type="GO" id="GO:0009073">
    <property type="term" value="P:aromatic amino acid family biosynthetic process"/>
    <property type="evidence" value="ECO:0007669"/>
    <property type="project" value="UniProtKB-KW"/>
</dbReference>
<evidence type="ECO:0000256" key="13">
    <source>
        <dbReference type="ARBA" id="ARBA00048567"/>
    </source>
</evidence>
<dbReference type="GO" id="GO:0009423">
    <property type="term" value="P:chorismate biosynthetic process"/>
    <property type="evidence" value="ECO:0007669"/>
    <property type="project" value="UniProtKB-UniRule"/>
</dbReference>
<comment type="pathway">
    <text evidence="2 14">Metabolic intermediate biosynthesis; chorismate biosynthesis; chorismate from D-erythrose 4-phosphate and phosphoenolpyruvate: step 5/7.</text>
</comment>
<dbReference type="PIRSF" id="PIRSF005758">
    <property type="entry name" value="Shikimt_kin_arch"/>
    <property type="match status" value="1"/>
</dbReference>
<evidence type="ECO:0000256" key="11">
    <source>
        <dbReference type="ARBA" id="ARBA00022840"/>
    </source>
</evidence>
<dbReference type="PANTHER" id="PTHR20861:SF3">
    <property type="entry name" value="SHIKIMATE KINASE"/>
    <property type="match status" value="1"/>
</dbReference>
<dbReference type="Proteomes" id="UP001500194">
    <property type="component" value="Unassembled WGS sequence"/>
</dbReference>